<dbReference type="AlphaFoldDB" id="A0A8C4R287"/>
<feature type="transmembrane region" description="Helical" evidence="2">
    <location>
        <begin position="149"/>
        <end position="173"/>
    </location>
</feature>
<keyword evidence="3" id="KW-0732">Signal</keyword>
<feature type="region of interest" description="Disordered" evidence="1">
    <location>
        <begin position="377"/>
        <end position="412"/>
    </location>
</feature>
<reference evidence="4" key="2">
    <citation type="submission" date="2025-09" db="UniProtKB">
        <authorList>
            <consortium name="Ensembl"/>
        </authorList>
    </citation>
    <scope>IDENTIFICATION</scope>
</reference>
<accession>A0A8C4R287</accession>
<feature type="signal peptide" evidence="3">
    <location>
        <begin position="1"/>
        <end position="36"/>
    </location>
</feature>
<evidence type="ECO:0000313" key="4">
    <source>
        <dbReference type="Ensembl" id="ENSEBUP00000023893.1"/>
    </source>
</evidence>
<reference evidence="4" key="1">
    <citation type="submission" date="2025-08" db="UniProtKB">
        <authorList>
            <consortium name="Ensembl"/>
        </authorList>
    </citation>
    <scope>IDENTIFICATION</scope>
</reference>
<evidence type="ECO:0000313" key="5">
    <source>
        <dbReference type="Proteomes" id="UP000694388"/>
    </source>
</evidence>
<evidence type="ECO:0000256" key="3">
    <source>
        <dbReference type="SAM" id="SignalP"/>
    </source>
</evidence>
<evidence type="ECO:0000256" key="2">
    <source>
        <dbReference type="SAM" id="Phobius"/>
    </source>
</evidence>
<feature type="compositionally biased region" description="Basic and acidic residues" evidence="1">
    <location>
        <begin position="384"/>
        <end position="403"/>
    </location>
</feature>
<keyword evidence="5" id="KW-1185">Reference proteome</keyword>
<name>A0A8C4R287_EPTBU</name>
<proteinExistence type="predicted"/>
<sequence>MLSSPQVRARLNRSCRSLRHVLFFLLFLVFWRETRAAPTDLPSLQDGSPRCCSSSHLLPVCEHPQWRMILGLLRRTLHAQDPNDLNRNVNLHKHPYKGGACLCFYNGRGDRCVDITALRLEDKTLRRMSQEVGDQDHGGNAISLSQFNVAVALSVCICLVGGFVLGAIARPFLNKLYRQHFGRRANKPPGEEVIAVYSNAALTNDQCNNSETNGDAKVQQQEHQPSSSNTLKGNSQAKEMKIRNAGYALKARENMLPMFDILNDDLSDTSSEVTMELDQHPSALQGWELLCKDAKGGAGAKWSQDNNDDALYEDLEVQNNQYSDFRVRGEFTQDSAGPVRCIGADKASLDHSSLMSHDDELDIEAWLSQNATLKIEQPDESDEDRGQHGHDNKNPFMDGKDALEETEQNPNGPLHMYTQHSKIKGNLTVEPLYLDIESHSENLRFNERSAREQEMAQDLYDLLQNPVYANEPVQRTRSDVRENVEAQTDLAYNTGKMNETVNSSERTAISSCI</sequence>
<evidence type="ECO:0000256" key="1">
    <source>
        <dbReference type="SAM" id="MobiDB-lite"/>
    </source>
</evidence>
<dbReference type="Proteomes" id="UP000694388">
    <property type="component" value="Unplaced"/>
</dbReference>
<organism evidence="4 5">
    <name type="scientific">Eptatretus burgeri</name>
    <name type="common">Inshore hagfish</name>
    <dbReference type="NCBI Taxonomy" id="7764"/>
    <lineage>
        <taxon>Eukaryota</taxon>
        <taxon>Metazoa</taxon>
        <taxon>Chordata</taxon>
        <taxon>Craniata</taxon>
        <taxon>Vertebrata</taxon>
        <taxon>Cyclostomata</taxon>
        <taxon>Myxini</taxon>
        <taxon>Myxiniformes</taxon>
        <taxon>Myxinidae</taxon>
        <taxon>Eptatretinae</taxon>
        <taxon>Eptatretus</taxon>
    </lineage>
</organism>
<protein>
    <submittedName>
        <fullName evidence="4">Uncharacterized protein</fullName>
    </submittedName>
</protein>
<dbReference type="Ensembl" id="ENSEBUT00000024469.1">
    <property type="protein sequence ID" value="ENSEBUP00000023893.1"/>
    <property type="gene ID" value="ENSEBUG00000014721.1"/>
</dbReference>
<feature type="region of interest" description="Disordered" evidence="1">
    <location>
        <begin position="208"/>
        <end position="237"/>
    </location>
</feature>
<feature type="chain" id="PRO_5033991131" evidence="3">
    <location>
        <begin position="37"/>
        <end position="513"/>
    </location>
</feature>
<keyword evidence="2" id="KW-1133">Transmembrane helix</keyword>
<keyword evidence="2" id="KW-0812">Transmembrane</keyword>
<keyword evidence="2" id="KW-0472">Membrane</keyword>